<evidence type="ECO:0000259" key="8">
    <source>
        <dbReference type="SMART" id="SM00134"/>
    </source>
</evidence>
<dbReference type="EMBL" id="JAUPFM010000008">
    <property type="protein sequence ID" value="KAK2844399.1"/>
    <property type="molecule type" value="Genomic_DNA"/>
</dbReference>
<dbReference type="Proteomes" id="UP001187415">
    <property type="component" value="Unassembled WGS sequence"/>
</dbReference>
<evidence type="ECO:0000256" key="7">
    <source>
        <dbReference type="ARBA" id="ARBA00023180"/>
    </source>
</evidence>
<dbReference type="Gene3D" id="2.10.60.10">
    <property type="entry name" value="CD59"/>
    <property type="match status" value="2"/>
</dbReference>
<evidence type="ECO:0000256" key="2">
    <source>
        <dbReference type="ARBA" id="ARBA00004613"/>
    </source>
</evidence>
<gene>
    <name evidence="9" type="ORF">Q5P01_011058</name>
</gene>
<comment type="caution">
    <text evidence="9">The sequence shown here is derived from an EMBL/GenBank/DDBJ whole genome shotgun (WGS) entry which is preliminary data.</text>
</comment>
<dbReference type="SMART" id="SM00134">
    <property type="entry name" value="LU"/>
    <property type="match status" value="1"/>
</dbReference>
<dbReference type="InterPro" id="IPR016054">
    <property type="entry name" value="LY6_UPA_recep-like"/>
</dbReference>
<name>A0AA88MTJ4_CHASR</name>
<evidence type="ECO:0000256" key="1">
    <source>
        <dbReference type="ARBA" id="ARBA00004236"/>
    </source>
</evidence>
<keyword evidence="5" id="KW-0732">Signal</keyword>
<proteinExistence type="predicted"/>
<protein>
    <recommendedName>
        <fullName evidence="8">UPAR/Ly6 domain-containing protein</fullName>
    </recommendedName>
</protein>
<evidence type="ECO:0000256" key="4">
    <source>
        <dbReference type="ARBA" id="ARBA00022525"/>
    </source>
</evidence>
<keyword evidence="3" id="KW-1003">Cell membrane</keyword>
<dbReference type="GO" id="GO:0005576">
    <property type="term" value="C:extracellular region"/>
    <property type="evidence" value="ECO:0007669"/>
    <property type="project" value="UniProtKB-SubCell"/>
</dbReference>
<accession>A0AA88MTJ4</accession>
<feature type="domain" description="UPAR/Ly6" evidence="8">
    <location>
        <begin position="65"/>
        <end position="149"/>
    </location>
</feature>
<dbReference type="InterPro" id="IPR050918">
    <property type="entry name" value="CNF-like_PLA2_Inhibitor"/>
</dbReference>
<organism evidence="9 10">
    <name type="scientific">Channa striata</name>
    <name type="common">Snakehead murrel</name>
    <name type="synonym">Ophicephalus striatus</name>
    <dbReference type="NCBI Taxonomy" id="64152"/>
    <lineage>
        <taxon>Eukaryota</taxon>
        <taxon>Metazoa</taxon>
        <taxon>Chordata</taxon>
        <taxon>Craniata</taxon>
        <taxon>Vertebrata</taxon>
        <taxon>Euteleostomi</taxon>
        <taxon>Actinopterygii</taxon>
        <taxon>Neopterygii</taxon>
        <taxon>Teleostei</taxon>
        <taxon>Neoteleostei</taxon>
        <taxon>Acanthomorphata</taxon>
        <taxon>Anabantaria</taxon>
        <taxon>Anabantiformes</taxon>
        <taxon>Channoidei</taxon>
        <taxon>Channidae</taxon>
        <taxon>Channa</taxon>
    </lineage>
</organism>
<dbReference type="Pfam" id="PF00021">
    <property type="entry name" value="UPAR_LY6"/>
    <property type="match status" value="1"/>
</dbReference>
<evidence type="ECO:0000256" key="6">
    <source>
        <dbReference type="ARBA" id="ARBA00023136"/>
    </source>
</evidence>
<evidence type="ECO:0000313" key="9">
    <source>
        <dbReference type="EMBL" id="KAK2844399.1"/>
    </source>
</evidence>
<keyword evidence="10" id="KW-1185">Reference proteome</keyword>
<evidence type="ECO:0000256" key="5">
    <source>
        <dbReference type="ARBA" id="ARBA00022729"/>
    </source>
</evidence>
<dbReference type="Pfam" id="PF00087">
    <property type="entry name" value="Toxin_TOLIP"/>
    <property type="match status" value="1"/>
</dbReference>
<reference evidence="9" key="1">
    <citation type="submission" date="2023-07" db="EMBL/GenBank/DDBJ databases">
        <title>Chromosome-level Genome Assembly of Striped Snakehead (Channa striata).</title>
        <authorList>
            <person name="Liu H."/>
        </authorList>
    </citation>
    <scope>NUCLEOTIDE SEQUENCE</scope>
    <source>
        <strain evidence="9">Gz</strain>
        <tissue evidence="9">Muscle</tissue>
    </source>
</reference>
<sequence>MVSYISDTKLSDISGKTCSPAEECITASINFGVARTTINNRCCTGDLCNTQPAPDLPTFSPNGKKCFTCSDQKCTSTLNCEGNEDYCVSATVATGNEKVVVKGCASKAVCSNTPSAQMMGAVGGEISCCQGDYCNSASSTRAGLLLLLAPLISLVVVF</sequence>
<dbReference type="InterPro" id="IPR045860">
    <property type="entry name" value="Snake_toxin-like_sf"/>
</dbReference>
<keyword evidence="6" id="KW-0472">Membrane</keyword>
<comment type="subcellular location">
    <subcellularLocation>
        <location evidence="1">Cell membrane</location>
    </subcellularLocation>
    <subcellularLocation>
        <location evidence="2">Secreted</location>
    </subcellularLocation>
</comment>
<dbReference type="InterPro" id="IPR035076">
    <property type="entry name" value="Toxin/TOLIP"/>
</dbReference>
<dbReference type="GO" id="GO:0005886">
    <property type="term" value="C:plasma membrane"/>
    <property type="evidence" value="ECO:0007669"/>
    <property type="project" value="UniProtKB-SubCell"/>
</dbReference>
<dbReference type="SUPFAM" id="SSF57302">
    <property type="entry name" value="Snake toxin-like"/>
    <property type="match status" value="2"/>
</dbReference>
<keyword evidence="4" id="KW-0964">Secreted</keyword>
<dbReference type="AlphaFoldDB" id="A0AA88MTJ4"/>
<dbReference type="PANTHER" id="PTHR20914">
    <property type="entry name" value="LY6/PLAUR DOMAIN-CONTAINING PROTEIN 8"/>
    <property type="match status" value="1"/>
</dbReference>
<keyword evidence="7" id="KW-0325">Glycoprotein</keyword>
<evidence type="ECO:0000313" key="10">
    <source>
        <dbReference type="Proteomes" id="UP001187415"/>
    </source>
</evidence>
<evidence type="ECO:0000256" key="3">
    <source>
        <dbReference type="ARBA" id="ARBA00022475"/>
    </source>
</evidence>
<dbReference type="PANTHER" id="PTHR20914:SF9">
    <property type="entry name" value="COILED, ISOFORM A"/>
    <property type="match status" value="1"/>
</dbReference>